<reference evidence="2" key="1">
    <citation type="journal article" date="2023" name="Science">
        <title>Genome structures resolve the early diversification of teleost fishes.</title>
        <authorList>
            <person name="Parey E."/>
            <person name="Louis A."/>
            <person name="Montfort J."/>
            <person name="Bouchez O."/>
            <person name="Roques C."/>
            <person name="Iampietro C."/>
            <person name="Lluch J."/>
            <person name="Castinel A."/>
            <person name="Donnadieu C."/>
            <person name="Desvignes T."/>
            <person name="Floi Bucao C."/>
            <person name="Jouanno E."/>
            <person name="Wen M."/>
            <person name="Mejri S."/>
            <person name="Dirks R."/>
            <person name="Jansen H."/>
            <person name="Henkel C."/>
            <person name="Chen W.J."/>
            <person name="Zahm M."/>
            <person name="Cabau C."/>
            <person name="Klopp C."/>
            <person name="Thompson A.W."/>
            <person name="Robinson-Rechavi M."/>
            <person name="Braasch I."/>
            <person name="Lecointre G."/>
            <person name="Bobe J."/>
            <person name="Postlethwait J.H."/>
            <person name="Berthelot C."/>
            <person name="Roest Crollius H."/>
            <person name="Guiguen Y."/>
        </authorList>
    </citation>
    <scope>NUCLEOTIDE SEQUENCE</scope>
    <source>
        <strain evidence="2">NC1722</strain>
    </source>
</reference>
<evidence type="ECO:0000313" key="2">
    <source>
        <dbReference type="EMBL" id="KAJ8393579.1"/>
    </source>
</evidence>
<name>A0AAD7S051_9TELE</name>
<feature type="compositionally biased region" description="Basic and acidic residues" evidence="1">
    <location>
        <begin position="33"/>
        <end position="51"/>
    </location>
</feature>
<keyword evidence="3" id="KW-1185">Reference proteome</keyword>
<dbReference type="AlphaFoldDB" id="A0AAD7S051"/>
<sequence>MIRTDNLLLANVQSSNPCSPFQRAGGDPGSVSRETKTEVREKGRHLSGERRPLAGLARGALAPSRLRLIHRRLLVPLAYFPLPLTHSARCAHAASRSLVPERFS</sequence>
<dbReference type="Proteomes" id="UP001221898">
    <property type="component" value="Unassembled WGS sequence"/>
</dbReference>
<feature type="region of interest" description="Disordered" evidence="1">
    <location>
        <begin position="18"/>
        <end position="51"/>
    </location>
</feature>
<comment type="caution">
    <text evidence="2">The sequence shown here is derived from an EMBL/GenBank/DDBJ whole genome shotgun (WGS) entry which is preliminary data.</text>
</comment>
<proteinExistence type="predicted"/>
<accession>A0AAD7S051</accession>
<evidence type="ECO:0000256" key="1">
    <source>
        <dbReference type="SAM" id="MobiDB-lite"/>
    </source>
</evidence>
<gene>
    <name evidence="2" type="ORF">AAFF_G00060520</name>
</gene>
<dbReference type="EMBL" id="JAINUG010000136">
    <property type="protein sequence ID" value="KAJ8393579.1"/>
    <property type="molecule type" value="Genomic_DNA"/>
</dbReference>
<evidence type="ECO:0000313" key="3">
    <source>
        <dbReference type="Proteomes" id="UP001221898"/>
    </source>
</evidence>
<organism evidence="2 3">
    <name type="scientific">Aldrovandia affinis</name>
    <dbReference type="NCBI Taxonomy" id="143900"/>
    <lineage>
        <taxon>Eukaryota</taxon>
        <taxon>Metazoa</taxon>
        <taxon>Chordata</taxon>
        <taxon>Craniata</taxon>
        <taxon>Vertebrata</taxon>
        <taxon>Euteleostomi</taxon>
        <taxon>Actinopterygii</taxon>
        <taxon>Neopterygii</taxon>
        <taxon>Teleostei</taxon>
        <taxon>Notacanthiformes</taxon>
        <taxon>Halosauridae</taxon>
        <taxon>Aldrovandia</taxon>
    </lineage>
</organism>
<protein>
    <submittedName>
        <fullName evidence="2">Uncharacterized protein</fullName>
    </submittedName>
</protein>